<dbReference type="InterPro" id="IPR001296">
    <property type="entry name" value="Glyco_trans_1"/>
</dbReference>
<dbReference type="Pfam" id="PF00534">
    <property type="entry name" value="Glycos_transf_1"/>
    <property type="match status" value="1"/>
</dbReference>
<dbReference type="EMBL" id="DF236973">
    <property type="protein sequence ID" value="GAQ79073.1"/>
    <property type="molecule type" value="Genomic_DNA"/>
</dbReference>
<accession>A0A1Y1HM56</accession>
<dbReference type="AlphaFoldDB" id="A0A1Y1HM56"/>
<dbReference type="Proteomes" id="UP000054558">
    <property type="component" value="Unassembled WGS sequence"/>
</dbReference>
<protein>
    <recommendedName>
        <fullName evidence="4">Glycosyl transferase family 1 domain-containing protein</fullName>
    </recommendedName>
</protein>
<dbReference type="OrthoDB" id="2193793at2759"/>
<sequence>MAFAPAPHRAGLLSPRRKRKAKDPCSWRTVLILFVILCFLLKFTLQPKVHVSSIKNLSQQGTQLQLSLETPPGSPCHILVISTYPPRKCGIAQFTQLFLNATLRVQSNLSPDFQCHYSVLALDDTDDMTGYDPHFVVGKIVKDTVQPGMSFWNTSRWILNHQEKAAGLLQKSREEGVALGGLPKSFLPFTHMLTQVEFGIVWHKWQMLDLVRWVVAGQRKLALPIGDLQSVLVCHSPFAYPHIEEKGFVRHLVDHSSAIVALSWHGYHSLVTAYGVPEAKVFFVPHGVDPPSSPQRARTLQPPPILSRNDPPDVATLEHLMSLPAGHQDRPLLIMSHGLIHKNKGFQRIVRNLREILDQMGGKRKVALLILGMEHSKNVEQHTMPALLEEATALGVRPYITWHSEYVSQSDISKWLGLSDVYASMYEEVAATSGALLQAMAHGCAIVATSYRFAIEVLTDERGLVVPFEDDSRIQGAFLSLLKSPPLREKLGRNAARFARHWSWDNVAAQFRLLFAATQAENERRNGTRFTSKYLIDPLEKPAGVAPLTPDPFGASYHLDSELYGGGGVKTPQEFVAHWSADRVVTFHGVEVHSGGLVPETQRVKPGVYGVYADRELQVNGVISSADSYAFTKVAVRWRGVRIVADHKTGVKEPLLGEREVVEGPKEGRLDEYRKLITLFKTAERRRLLGATEDVESFKSDGTSAQDRRKGQSMSPSVVMSGPLEIVSIDPSLYSSESSPESLSNSVALALNSSDSEGKLGSSRPAPLIRRHLASSDGPFYEEVLLRTGQVTVAVTVKPGREVTVTLHDASRFDHPHGLLGQTLRCAWDLPVRTSGLCPATFRKELFIGDDVASLNPDVWRVAGSDVADDIDSHLYDTNIPGQKWEIWSVYFNEVEDDQLWLKGEEFKYVPR</sequence>
<keyword evidence="3" id="KW-0472">Membrane</keyword>
<proteinExistence type="predicted"/>
<evidence type="ECO:0000313" key="6">
    <source>
        <dbReference type="Proteomes" id="UP000054558"/>
    </source>
</evidence>
<dbReference type="PANTHER" id="PTHR12526">
    <property type="entry name" value="GLYCOSYLTRANSFERASE"/>
    <property type="match status" value="1"/>
</dbReference>
<name>A0A1Y1HM56_KLENI</name>
<dbReference type="SUPFAM" id="SSF53756">
    <property type="entry name" value="UDP-Glycosyltransferase/glycogen phosphorylase"/>
    <property type="match status" value="1"/>
</dbReference>
<keyword evidence="6" id="KW-1185">Reference proteome</keyword>
<dbReference type="STRING" id="105231.A0A1Y1HM56"/>
<keyword evidence="1" id="KW-0328">Glycosyltransferase</keyword>
<evidence type="ECO:0000259" key="4">
    <source>
        <dbReference type="Pfam" id="PF00534"/>
    </source>
</evidence>
<evidence type="ECO:0000313" key="5">
    <source>
        <dbReference type="EMBL" id="GAQ79073.1"/>
    </source>
</evidence>
<gene>
    <name evidence="5" type="ORF">KFL_000240030</name>
</gene>
<evidence type="ECO:0000256" key="3">
    <source>
        <dbReference type="SAM" id="Phobius"/>
    </source>
</evidence>
<reference evidence="5 6" key="1">
    <citation type="journal article" date="2014" name="Nat. Commun.">
        <title>Klebsormidium flaccidum genome reveals primary factors for plant terrestrial adaptation.</title>
        <authorList>
            <person name="Hori K."/>
            <person name="Maruyama F."/>
            <person name="Fujisawa T."/>
            <person name="Togashi T."/>
            <person name="Yamamoto N."/>
            <person name="Seo M."/>
            <person name="Sato S."/>
            <person name="Yamada T."/>
            <person name="Mori H."/>
            <person name="Tajima N."/>
            <person name="Moriyama T."/>
            <person name="Ikeuchi M."/>
            <person name="Watanabe M."/>
            <person name="Wada H."/>
            <person name="Kobayashi K."/>
            <person name="Saito M."/>
            <person name="Masuda T."/>
            <person name="Sasaki-Sekimoto Y."/>
            <person name="Mashiguchi K."/>
            <person name="Awai K."/>
            <person name="Shimojima M."/>
            <person name="Masuda S."/>
            <person name="Iwai M."/>
            <person name="Nobusawa T."/>
            <person name="Narise T."/>
            <person name="Kondo S."/>
            <person name="Saito H."/>
            <person name="Sato R."/>
            <person name="Murakawa M."/>
            <person name="Ihara Y."/>
            <person name="Oshima-Yamada Y."/>
            <person name="Ohtaka K."/>
            <person name="Satoh M."/>
            <person name="Sonobe K."/>
            <person name="Ishii M."/>
            <person name="Ohtani R."/>
            <person name="Kanamori-Sato M."/>
            <person name="Honoki R."/>
            <person name="Miyazaki D."/>
            <person name="Mochizuki H."/>
            <person name="Umetsu J."/>
            <person name="Higashi K."/>
            <person name="Shibata D."/>
            <person name="Kamiya Y."/>
            <person name="Sato N."/>
            <person name="Nakamura Y."/>
            <person name="Tabata S."/>
            <person name="Ida S."/>
            <person name="Kurokawa K."/>
            <person name="Ohta H."/>
        </authorList>
    </citation>
    <scope>NUCLEOTIDE SEQUENCE [LARGE SCALE GENOMIC DNA]</scope>
    <source>
        <strain evidence="5 6">NIES-2285</strain>
    </source>
</reference>
<keyword evidence="3" id="KW-1133">Transmembrane helix</keyword>
<keyword evidence="3" id="KW-0812">Transmembrane</keyword>
<feature type="transmembrane region" description="Helical" evidence="3">
    <location>
        <begin position="25"/>
        <end position="45"/>
    </location>
</feature>
<feature type="domain" description="Glycosyl transferase family 1" evidence="4">
    <location>
        <begin position="328"/>
        <end position="496"/>
    </location>
</feature>
<feature type="region of interest" description="Disordered" evidence="2">
    <location>
        <begin position="694"/>
        <end position="718"/>
    </location>
</feature>
<organism evidence="5 6">
    <name type="scientific">Klebsormidium nitens</name>
    <name type="common">Green alga</name>
    <name type="synonym">Ulothrix nitens</name>
    <dbReference type="NCBI Taxonomy" id="105231"/>
    <lineage>
        <taxon>Eukaryota</taxon>
        <taxon>Viridiplantae</taxon>
        <taxon>Streptophyta</taxon>
        <taxon>Klebsormidiophyceae</taxon>
        <taxon>Klebsormidiales</taxon>
        <taxon>Klebsormidiaceae</taxon>
        <taxon>Klebsormidium</taxon>
    </lineage>
</organism>
<keyword evidence="1" id="KW-0808">Transferase</keyword>
<evidence type="ECO:0000256" key="1">
    <source>
        <dbReference type="ARBA" id="ARBA00022676"/>
    </source>
</evidence>
<dbReference type="Gene3D" id="3.40.50.2000">
    <property type="entry name" value="Glycogen Phosphorylase B"/>
    <property type="match status" value="2"/>
</dbReference>
<evidence type="ECO:0000256" key="2">
    <source>
        <dbReference type="SAM" id="MobiDB-lite"/>
    </source>
</evidence>
<dbReference type="GO" id="GO:0016757">
    <property type="term" value="F:glycosyltransferase activity"/>
    <property type="evidence" value="ECO:0007669"/>
    <property type="project" value="UniProtKB-KW"/>
</dbReference>
<dbReference type="PANTHER" id="PTHR12526:SF572">
    <property type="entry name" value="BLL5144 PROTEIN"/>
    <property type="match status" value="1"/>
</dbReference>